<sequence length="102" mass="11730">PSKLLAFISESSDGINLSSVLRGCYSGDGFFNVILKQPKEHRNFFVKSKLVFMCKKHKKLLCIPNIYMAQGSAYKIVIWHVHSLFAYLKAHKTTGLLYDYVW</sequence>
<dbReference type="Proteomes" id="UP000250043">
    <property type="component" value="Unassembled WGS sequence"/>
</dbReference>
<proteinExistence type="predicted"/>
<reference evidence="1 2" key="1">
    <citation type="submission" date="2016-07" db="EMBL/GenBank/DDBJ databases">
        <title>Draft genome of the white-rot fungus Obba rivulosa 3A-2.</title>
        <authorList>
            <consortium name="DOE Joint Genome Institute"/>
            <person name="Miettinen O."/>
            <person name="Riley R."/>
            <person name="Acob R."/>
            <person name="Barry K."/>
            <person name="Cullen D."/>
            <person name="De Vries R."/>
            <person name="Hainaut M."/>
            <person name="Hatakka A."/>
            <person name="Henrissat B."/>
            <person name="Hilden K."/>
            <person name="Kuo R."/>
            <person name="Labutti K."/>
            <person name="Lipzen A."/>
            <person name="Makela M.R."/>
            <person name="Sandor L."/>
            <person name="Spatafora J.W."/>
            <person name="Grigoriev I.V."/>
            <person name="Hibbett D.S."/>
        </authorList>
    </citation>
    <scope>NUCLEOTIDE SEQUENCE [LARGE SCALE GENOMIC DNA]</scope>
    <source>
        <strain evidence="1 2">3A-2</strain>
    </source>
</reference>
<evidence type="ECO:0000313" key="1">
    <source>
        <dbReference type="EMBL" id="OCH85988.1"/>
    </source>
</evidence>
<keyword evidence="2" id="KW-1185">Reference proteome</keyword>
<organism evidence="1 2">
    <name type="scientific">Obba rivulosa</name>
    <dbReference type="NCBI Taxonomy" id="1052685"/>
    <lineage>
        <taxon>Eukaryota</taxon>
        <taxon>Fungi</taxon>
        <taxon>Dikarya</taxon>
        <taxon>Basidiomycota</taxon>
        <taxon>Agaricomycotina</taxon>
        <taxon>Agaricomycetes</taxon>
        <taxon>Polyporales</taxon>
        <taxon>Gelatoporiaceae</taxon>
        <taxon>Obba</taxon>
    </lineage>
</organism>
<name>A0A8E2AKQ2_9APHY</name>
<dbReference type="AlphaFoldDB" id="A0A8E2AKQ2"/>
<gene>
    <name evidence="1" type="ORF">OBBRIDRAFT_738887</name>
</gene>
<evidence type="ECO:0000313" key="2">
    <source>
        <dbReference type="Proteomes" id="UP000250043"/>
    </source>
</evidence>
<dbReference type="EMBL" id="KV722551">
    <property type="protein sequence ID" value="OCH85988.1"/>
    <property type="molecule type" value="Genomic_DNA"/>
</dbReference>
<feature type="non-terminal residue" evidence="1">
    <location>
        <position position="1"/>
    </location>
</feature>
<accession>A0A8E2AKQ2</accession>
<protein>
    <submittedName>
        <fullName evidence="1">Uncharacterized protein</fullName>
    </submittedName>
</protein>